<dbReference type="SUPFAM" id="SSF53850">
    <property type="entry name" value="Periplasmic binding protein-like II"/>
    <property type="match status" value="1"/>
</dbReference>
<feature type="chain" id="PRO_5002183844" description="Probable sugar-binding periplasmic protein" evidence="7">
    <location>
        <begin position="23"/>
        <end position="417"/>
    </location>
</feature>
<feature type="signal peptide" evidence="7">
    <location>
        <begin position="1"/>
        <end position="22"/>
    </location>
</feature>
<evidence type="ECO:0000256" key="6">
    <source>
        <dbReference type="ARBA" id="ARBA00049753"/>
    </source>
</evidence>
<reference evidence="8 9" key="1">
    <citation type="submission" date="2014-01" db="EMBL/GenBank/DDBJ databases">
        <title>Full genme sequencing of cellulolytic bacterium Gynuella sunshinyii YC6258T gen. nov., sp. nov.</title>
        <authorList>
            <person name="Khan H."/>
            <person name="Chung E.J."/>
            <person name="Chung Y.R."/>
        </authorList>
    </citation>
    <scope>NUCLEOTIDE SEQUENCE [LARGE SCALE GENOMIC DNA]</scope>
    <source>
        <strain evidence="8 9">YC6258</strain>
    </source>
</reference>
<evidence type="ECO:0000256" key="2">
    <source>
        <dbReference type="ARBA" id="ARBA00008520"/>
    </source>
</evidence>
<dbReference type="RefSeq" id="WP_044615801.1">
    <property type="nucleotide sequence ID" value="NZ_CP007142.1"/>
</dbReference>
<dbReference type="KEGG" id="gsn:YC6258_00779"/>
<evidence type="ECO:0000313" key="8">
    <source>
        <dbReference type="EMBL" id="AJQ92829.1"/>
    </source>
</evidence>
<keyword evidence="9" id="KW-1185">Reference proteome</keyword>
<dbReference type="Pfam" id="PF01547">
    <property type="entry name" value="SBP_bac_1"/>
    <property type="match status" value="1"/>
</dbReference>
<evidence type="ECO:0000256" key="5">
    <source>
        <dbReference type="ARBA" id="ARBA00049629"/>
    </source>
</evidence>
<comment type="subcellular location">
    <subcellularLocation>
        <location evidence="1">Periplasm</location>
    </subcellularLocation>
</comment>
<dbReference type="Gene3D" id="3.40.190.10">
    <property type="entry name" value="Periplasmic binding protein-like II"/>
    <property type="match status" value="2"/>
</dbReference>
<dbReference type="EMBL" id="CP007142">
    <property type="protein sequence ID" value="AJQ92829.1"/>
    <property type="molecule type" value="Genomic_DNA"/>
</dbReference>
<dbReference type="OrthoDB" id="5580590at2"/>
<comment type="function">
    <text evidence="5">Part of a binding-protein-dependent transport system for a sugar.</text>
</comment>
<gene>
    <name evidence="8" type="ORF">YC6258_00779</name>
</gene>
<evidence type="ECO:0000313" key="9">
    <source>
        <dbReference type="Proteomes" id="UP000032266"/>
    </source>
</evidence>
<evidence type="ECO:0000256" key="3">
    <source>
        <dbReference type="ARBA" id="ARBA00022448"/>
    </source>
</evidence>
<protein>
    <recommendedName>
        <fullName evidence="6">Probable sugar-binding periplasmic protein</fullName>
    </recommendedName>
</protein>
<evidence type="ECO:0000256" key="4">
    <source>
        <dbReference type="ARBA" id="ARBA00022729"/>
    </source>
</evidence>
<dbReference type="AlphaFoldDB" id="A0A0C5VRF3"/>
<proteinExistence type="inferred from homology"/>
<keyword evidence="4 7" id="KW-0732">Signal</keyword>
<sequence length="417" mass="46433">MNFWFKLSAAFAVYSCSTIATAATVEVLHSWTSEGEAKAVEVLKSMLAERGHTWKDFAVQTGGDNAQGVLKQRIIQGKPPAAAMMKKFNLQRWERLGFLQNIDDIAVSEHWDDTLFHAAEDAIKFDGHYGAAAVGIHRTNWIWANKKILDKVNAKMPETWPEFFAVAEKIKSAGYHVVAIGDEADQLGTMFESMILSVGGPELYRKAIAELDYGAIKSPEMSRVFDMARKLQPYLYMDSDSSWNKATKLVIDGEAAFQFMGDWAKGEFSVAGKIPMKDYICAPVMQTRNQFLYNIDSLAMFKLHNAQEIDAQKDLASAIMSSNFQLTYNRYKGSIPTRQDLDLTGFDICAQMSKQELLNAEATNAELPSIAHGLAATELVQTAFNSVISAFFHDPNMSSDQAALTLSKDMRKGAYMM</sequence>
<dbReference type="HOGENOM" id="CLU_031285_15_0_6"/>
<keyword evidence="3" id="KW-0813">Transport</keyword>
<dbReference type="GO" id="GO:0042597">
    <property type="term" value="C:periplasmic space"/>
    <property type="evidence" value="ECO:0007669"/>
    <property type="project" value="UniProtKB-SubCell"/>
</dbReference>
<dbReference type="PANTHER" id="PTHR43649:SF28">
    <property type="entry name" value="BINDING PROTEIN COMPONENT OF ABC SUGAR TRANSPORTER-RELATED"/>
    <property type="match status" value="1"/>
</dbReference>
<accession>A0A0C5VRF3</accession>
<comment type="similarity">
    <text evidence="2">Belongs to the bacterial solute-binding protein 1 family.</text>
</comment>
<dbReference type="Proteomes" id="UP000032266">
    <property type="component" value="Chromosome"/>
</dbReference>
<evidence type="ECO:0000256" key="1">
    <source>
        <dbReference type="ARBA" id="ARBA00004418"/>
    </source>
</evidence>
<dbReference type="PANTHER" id="PTHR43649">
    <property type="entry name" value="ARABINOSE-BINDING PROTEIN-RELATED"/>
    <property type="match status" value="1"/>
</dbReference>
<dbReference type="STRING" id="1445510.YC6258_00779"/>
<dbReference type="InterPro" id="IPR050490">
    <property type="entry name" value="Bact_solute-bd_prot1"/>
</dbReference>
<dbReference type="InterPro" id="IPR006059">
    <property type="entry name" value="SBP"/>
</dbReference>
<organism evidence="8 9">
    <name type="scientific">Gynuella sunshinyii YC6258</name>
    <dbReference type="NCBI Taxonomy" id="1445510"/>
    <lineage>
        <taxon>Bacteria</taxon>
        <taxon>Pseudomonadati</taxon>
        <taxon>Pseudomonadota</taxon>
        <taxon>Gammaproteobacteria</taxon>
        <taxon>Oceanospirillales</taxon>
        <taxon>Saccharospirillaceae</taxon>
        <taxon>Gynuella</taxon>
    </lineage>
</organism>
<evidence type="ECO:0000256" key="7">
    <source>
        <dbReference type="SAM" id="SignalP"/>
    </source>
</evidence>
<keyword evidence="8" id="KW-0762">Sugar transport</keyword>
<dbReference type="PATRIC" id="fig|1445510.3.peg.763"/>
<name>A0A0C5VRF3_9GAMM</name>